<evidence type="ECO:0000313" key="3">
    <source>
        <dbReference type="Proteomes" id="UP000464507"/>
    </source>
</evidence>
<feature type="transmembrane region" description="Helical" evidence="1">
    <location>
        <begin position="12"/>
        <end position="32"/>
    </location>
</feature>
<keyword evidence="1" id="KW-0472">Membrane</keyword>
<gene>
    <name evidence="2" type="ORF">BHD05_02890</name>
</gene>
<name>A0A7L5AEH2_9MICO</name>
<keyword evidence="1" id="KW-1133">Transmembrane helix</keyword>
<sequence length="69" mass="7503">MTSSQNQPSRLRIVAPWIVGGAASVLALFYAIRLARDPSEAVSWFGFACFAIAAAGSIYTIVAERRSRR</sequence>
<keyword evidence="1" id="KW-0812">Transmembrane</keyword>
<proteinExistence type="predicted"/>
<organism evidence="2 3">
    <name type="scientific">Marisediminicola antarctica</name>
    <dbReference type="NCBI Taxonomy" id="674079"/>
    <lineage>
        <taxon>Bacteria</taxon>
        <taxon>Bacillati</taxon>
        <taxon>Actinomycetota</taxon>
        <taxon>Actinomycetes</taxon>
        <taxon>Micrococcales</taxon>
        <taxon>Microbacteriaceae</taxon>
        <taxon>Marisediminicola</taxon>
    </lineage>
</organism>
<dbReference type="Proteomes" id="UP000464507">
    <property type="component" value="Chromosome"/>
</dbReference>
<dbReference type="AlphaFoldDB" id="A0A7L5AEH2"/>
<accession>A0A7L5AEH2</accession>
<keyword evidence="3" id="KW-1185">Reference proteome</keyword>
<dbReference type="RefSeq" id="WP_161885097.1">
    <property type="nucleotide sequence ID" value="NZ_CP017146.1"/>
</dbReference>
<evidence type="ECO:0000256" key="1">
    <source>
        <dbReference type="SAM" id="Phobius"/>
    </source>
</evidence>
<evidence type="ECO:0000313" key="2">
    <source>
        <dbReference type="EMBL" id="QHO68740.1"/>
    </source>
</evidence>
<dbReference type="EMBL" id="CP017146">
    <property type="protein sequence ID" value="QHO68740.1"/>
    <property type="molecule type" value="Genomic_DNA"/>
</dbReference>
<dbReference type="KEGG" id="mant:BHD05_02890"/>
<feature type="transmembrane region" description="Helical" evidence="1">
    <location>
        <begin position="44"/>
        <end position="62"/>
    </location>
</feature>
<protein>
    <submittedName>
        <fullName evidence="2">Uncharacterized protein</fullName>
    </submittedName>
</protein>
<reference evidence="2 3" key="1">
    <citation type="submission" date="2016-09" db="EMBL/GenBank/DDBJ databases">
        <title>Complete genome sequence of microbes from the polar regions.</title>
        <authorList>
            <person name="Liao L."/>
            <person name="Chen B."/>
        </authorList>
    </citation>
    <scope>NUCLEOTIDE SEQUENCE [LARGE SCALE GENOMIC DNA]</scope>
    <source>
        <strain evidence="2 3">ZS314</strain>
    </source>
</reference>